<evidence type="ECO:0000256" key="3">
    <source>
        <dbReference type="ARBA" id="ARBA00023136"/>
    </source>
</evidence>
<evidence type="ECO:0000256" key="4">
    <source>
        <dbReference type="SAM" id="Phobius"/>
    </source>
</evidence>
<dbReference type="InterPro" id="IPR011701">
    <property type="entry name" value="MFS"/>
</dbReference>
<dbReference type="SUPFAM" id="SSF103473">
    <property type="entry name" value="MFS general substrate transporter"/>
    <property type="match status" value="1"/>
</dbReference>
<gene>
    <name evidence="6" type="ORF">ETSY2_38340</name>
</gene>
<feature type="transmembrane region" description="Helical" evidence="4">
    <location>
        <begin position="76"/>
        <end position="96"/>
    </location>
</feature>
<keyword evidence="3 4" id="KW-0472">Membrane</keyword>
<evidence type="ECO:0000256" key="2">
    <source>
        <dbReference type="ARBA" id="ARBA00022989"/>
    </source>
</evidence>
<organism evidence="6 7">
    <name type="scientific">Candidatus Entotheonella gemina</name>
    <dbReference type="NCBI Taxonomy" id="1429439"/>
    <lineage>
        <taxon>Bacteria</taxon>
        <taxon>Pseudomonadati</taxon>
        <taxon>Nitrospinota/Tectimicrobiota group</taxon>
        <taxon>Candidatus Tectimicrobiota</taxon>
        <taxon>Candidatus Entotheonellia</taxon>
        <taxon>Candidatus Entotheonellales</taxon>
        <taxon>Candidatus Entotheonellaceae</taxon>
        <taxon>Candidatus Entotheonella</taxon>
    </lineage>
</organism>
<feature type="domain" description="Major facilitator superfamily (MFS) profile" evidence="5">
    <location>
        <begin position="1"/>
        <end position="106"/>
    </location>
</feature>
<keyword evidence="2 4" id="KW-1133">Transmembrane helix</keyword>
<proteinExistence type="predicted"/>
<dbReference type="Pfam" id="PF07690">
    <property type="entry name" value="MFS_1"/>
    <property type="match status" value="1"/>
</dbReference>
<keyword evidence="1 4" id="KW-0812">Transmembrane</keyword>
<evidence type="ECO:0000313" key="6">
    <source>
        <dbReference type="EMBL" id="ETX00856.1"/>
    </source>
</evidence>
<sequence>MIGFGAGNGVGKVLMGLLTDRLGGRLTYRIATLLAAVSMAALALGQAPEQLVVFSLVFGIGFGGGTPQLTTIAVDLFGLRSIGTLMGTVMVFMGLMGSGEGRCLAV</sequence>
<evidence type="ECO:0000256" key="1">
    <source>
        <dbReference type="ARBA" id="ARBA00022692"/>
    </source>
</evidence>
<evidence type="ECO:0000313" key="7">
    <source>
        <dbReference type="Proteomes" id="UP000019140"/>
    </source>
</evidence>
<comment type="caution">
    <text evidence="6">The sequence shown here is derived from an EMBL/GenBank/DDBJ whole genome shotgun (WGS) entry which is preliminary data.</text>
</comment>
<accession>W4LT26</accession>
<feature type="transmembrane region" description="Helical" evidence="4">
    <location>
        <begin position="51"/>
        <end position="70"/>
    </location>
</feature>
<dbReference type="AlphaFoldDB" id="W4LT26"/>
<name>W4LT26_9BACT</name>
<dbReference type="PROSITE" id="PS50850">
    <property type="entry name" value="MFS"/>
    <property type="match status" value="1"/>
</dbReference>
<protein>
    <recommendedName>
        <fullName evidence="5">Major facilitator superfamily (MFS) profile domain-containing protein</fullName>
    </recommendedName>
</protein>
<reference evidence="6 7" key="1">
    <citation type="journal article" date="2014" name="Nature">
        <title>An environmental bacterial taxon with a large and distinct metabolic repertoire.</title>
        <authorList>
            <person name="Wilson M.C."/>
            <person name="Mori T."/>
            <person name="Ruckert C."/>
            <person name="Uria A.R."/>
            <person name="Helf M.J."/>
            <person name="Takada K."/>
            <person name="Gernert C."/>
            <person name="Steffens U.A."/>
            <person name="Heycke N."/>
            <person name="Schmitt S."/>
            <person name="Rinke C."/>
            <person name="Helfrich E.J."/>
            <person name="Brachmann A.O."/>
            <person name="Gurgui C."/>
            <person name="Wakimoto T."/>
            <person name="Kracht M."/>
            <person name="Crusemann M."/>
            <person name="Hentschel U."/>
            <person name="Abe I."/>
            <person name="Matsunaga S."/>
            <person name="Kalinowski J."/>
            <person name="Takeyama H."/>
            <person name="Piel J."/>
        </authorList>
    </citation>
    <scope>NUCLEOTIDE SEQUENCE [LARGE SCALE GENOMIC DNA]</scope>
    <source>
        <strain evidence="7">TSY2</strain>
    </source>
</reference>
<dbReference type="InterPro" id="IPR020846">
    <property type="entry name" value="MFS_dom"/>
</dbReference>
<evidence type="ECO:0000259" key="5">
    <source>
        <dbReference type="PROSITE" id="PS50850"/>
    </source>
</evidence>
<dbReference type="EMBL" id="AZHX01001686">
    <property type="protein sequence ID" value="ETX00856.1"/>
    <property type="molecule type" value="Genomic_DNA"/>
</dbReference>
<dbReference type="GO" id="GO:0022857">
    <property type="term" value="F:transmembrane transporter activity"/>
    <property type="evidence" value="ECO:0007669"/>
    <property type="project" value="InterPro"/>
</dbReference>
<dbReference type="Proteomes" id="UP000019140">
    <property type="component" value="Unassembled WGS sequence"/>
</dbReference>
<keyword evidence="7" id="KW-1185">Reference proteome</keyword>
<dbReference type="HOGENOM" id="CLU_2218258_0_0_7"/>
<feature type="transmembrane region" description="Helical" evidence="4">
    <location>
        <begin position="26"/>
        <end position="44"/>
    </location>
</feature>
<dbReference type="InterPro" id="IPR036259">
    <property type="entry name" value="MFS_trans_sf"/>
</dbReference>
<dbReference type="Gene3D" id="1.20.1250.20">
    <property type="entry name" value="MFS general substrate transporter like domains"/>
    <property type="match status" value="1"/>
</dbReference>